<evidence type="ECO:0000313" key="2">
    <source>
        <dbReference type="EMBL" id="RAL21071.1"/>
    </source>
</evidence>
<sequence>MLTKRGENGRHQMEIIALDDLVPADHLVRKIEESINFDFIYDLVEDYYCLDN</sequence>
<evidence type="ECO:0000313" key="1">
    <source>
        <dbReference type="EMBL" id="RAL20803.1"/>
    </source>
</evidence>
<dbReference type="EMBL" id="QJKK01000019">
    <property type="protein sequence ID" value="RAL21071.1"/>
    <property type="molecule type" value="Genomic_DNA"/>
</dbReference>
<dbReference type="Proteomes" id="UP000251213">
    <property type="component" value="Unassembled WGS sequence"/>
</dbReference>
<comment type="caution">
    <text evidence="1">The sequence shown here is derived from an EMBL/GenBank/DDBJ whole genome shotgun (WGS) entry which is preliminary data.</text>
</comment>
<organism evidence="1 4">
    <name type="scientific">Thermoflavimicrobium daqui</name>
    <dbReference type="NCBI Taxonomy" id="2137476"/>
    <lineage>
        <taxon>Bacteria</taxon>
        <taxon>Bacillati</taxon>
        <taxon>Bacillota</taxon>
        <taxon>Bacilli</taxon>
        <taxon>Bacillales</taxon>
        <taxon>Thermoactinomycetaceae</taxon>
        <taxon>Thermoflavimicrobium</taxon>
    </lineage>
</organism>
<dbReference type="EMBL" id="QJKK01000029">
    <property type="protein sequence ID" value="RAL20803.1"/>
    <property type="molecule type" value="Genomic_DNA"/>
</dbReference>
<reference evidence="1 4" key="1">
    <citation type="submission" date="2018-06" db="EMBL/GenBank/DDBJ databases">
        <title>Thermoflavimicrobium daqus sp. nov., a thermophilic microbe isolated from Moutai-flavour Daqu.</title>
        <authorList>
            <person name="Wang X."/>
            <person name="Zhou H."/>
        </authorList>
    </citation>
    <scope>NUCLEOTIDE SEQUENCE [LARGE SCALE GENOMIC DNA]</scope>
    <source>
        <strain evidence="1 4">FBKL4.011</strain>
    </source>
</reference>
<proteinExistence type="predicted"/>
<dbReference type="EMBL" id="QJKK01000018">
    <property type="protein sequence ID" value="RAL21301.1"/>
    <property type="molecule type" value="Genomic_DNA"/>
</dbReference>
<gene>
    <name evidence="3" type="ORF">DL897_16815</name>
    <name evidence="2" type="ORF">DL897_17035</name>
    <name evidence="1" type="ORF">DL897_17830</name>
</gene>
<name>A0A364K0D1_9BACL</name>
<evidence type="ECO:0000313" key="3">
    <source>
        <dbReference type="EMBL" id="RAL21301.1"/>
    </source>
</evidence>
<evidence type="ECO:0000313" key="4">
    <source>
        <dbReference type="Proteomes" id="UP000251213"/>
    </source>
</evidence>
<protein>
    <submittedName>
        <fullName evidence="1">IS5/IS1182 family transposase</fullName>
    </submittedName>
</protein>
<dbReference type="AlphaFoldDB" id="A0A364K0D1"/>
<feature type="non-terminal residue" evidence="1">
    <location>
        <position position="52"/>
    </location>
</feature>
<keyword evidence="4" id="KW-1185">Reference proteome</keyword>
<reference evidence="1 4" key="2">
    <citation type="submission" date="2018-06" db="EMBL/GenBank/DDBJ databases">
        <authorList>
            <person name="Zhirakovskaya E."/>
        </authorList>
    </citation>
    <scope>NUCLEOTIDE SEQUENCE [LARGE SCALE GENOMIC DNA]</scope>
    <source>
        <strain evidence="1 4">FBKL4.011</strain>
    </source>
</reference>
<accession>A0A364K0D1</accession>